<dbReference type="GO" id="GO:0003824">
    <property type="term" value="F:catalytic activity"/>
    <property type="evidence" value="ECO:0007669"/>
    <property type="project" value="InterPro"/>
</dbReference>
<dbReference type="InterPro" id="IPR036873">
    <property type="entry name" value="Rhodanese-like_dom_sf"/>
</dbReference>
<comment type="caution">
    <text evidence="3">The sequence shown here is derived from an EMBL/GenBank/DDBJ whole genome shotgun (WGS) entry which is preliminary data.</text>
</comment>
<dbReference type="Gene3D" id="3.40.250.10">
    <property type="entry name" value="Rhodanese-like domain"/>
    <property type="match status" value="1"/>
</dbReference>
<dbReference type="PROSITE" id="PS50206">
    <property type="entry name" value="RHODANESE_3"/>
    <property type="match status" value="1"/>
</dbReference>
<reference evidence="3 4" key="1">
    <citation type="submission" date="2020-10" db="EMBL/GenBank/DDBJ databases">
        <title>Plant Genome Project.</title>
        <authorList>
            <person name="Zhang R.-G."/>
        </authorList>
    </citation>
    <scope>NUCLEOTIDE SEQUENCE [LARGE SCALE GENOMIC DNA]</scope>
    <source>
        <strain evidence="3">FAFU-HL-1</strain>
        <tissue evidence="3">Leaf</tissue>
    </source>
</reference>
<dbReference type="SMART" id="SM00450">
    <property type="entry name" value="RHOD"/>
    <property type="match status" value="1"/>
</dbReference>
<dbReference type="CDD" id="cd00158">
    <property type="entry name" value="RHOD"/>
    <property type="match status" value="1"/>
</dbReference>
<gene>
    <name evidence="3" type="ORF">SADUNF_Sadunf05G0081500</name>
</gene>
<feature type="domain" description="Rhodanese" evidence="2">
    <location>
        <begin position="56"/>
        <end position="148"/>
    </location>
</feature>
<protein>
    <recommendedName>
        <fullName evidence="2">Rhodanese domain-containing protein</fullName>
    </recommendedName>
</protein>
<evidence type="ECO:0000256" key="1">
    <source>
        <dbReference type="SAM" id="SignalP"/>
    </source>
</evidence>
<evidence type="ECO:0000259" key="2">
    <source>
        <dbReference type="PROSITE" id="PS50206"/>
    </source>
</evidence>
<dbReference type="PANTHER" id="PTHR44542">
    <property type="entry name" value="THIOSULFATE SULFURTRANSFERASE 18"/>
    <property type="match status" value="1"/>
</dbReference>
<dbReference type="InterPro" id="IPR001763">
    <property type="entry name" value="Rhodanese-like_dom"/>
</dbReference>
<dbReference type="PANTHER" id="PTHR44542:SF12">
    <property type="entry name" value="THIOSULFATE SULFURTRANSFERASE 18"/>
    <property type="match status" value="1"/>
</dbReference>
<dbReference type="EMBL" id="JADGMS010000005">
    <property type="protein sequence ID" value="KAF9682177.1"/>
    <property type="molecule type" value="Genomic_DNA"/>
</dbReference>
<dbReference type="Pfam" id="PF00581">
    <property type="entry name" value="Rhodanese"/>
    <property type="match status" value="1"/>
</dbReference>
<keyword evidence="4" id="KW-1185">Reference proteome</keyword>
<keyword evidence="1" id="KW-0732">Signal</keyword>
<dbReference type="SUPFAM" id="SSF52821">
    <property type="entry name" value="Rhodanese/Cell cycle control phosphatase"/>
    <property type="match status" value="1"/>
</dbReference>
<organism evidence="3 4">
    <name type="scientific">Salix dunnii</name>
    <dbReference type="NCBI Taxonomy" id="1413687"/>
    <lineage>
        <taxon>Eukaryota</taxon>
        <taxon>Viridiplantae</taxon>
        <taxon>Streptophyta</taxon>
        <taxon>Embryophyta</taxon>
        <taxon>Tracheophyta</taxon>
        <taxon>Spermatophyta</taxon>
        <taxon>Magnoliopsida</taxon>
        <taxon>eudicotyledons</taxon>
        <taxon>Gunneridae</taxon>
        <taxon>Pentapetalae</taxon>
        <taxon>rosids</taxon>
        <taxon>fabids</taxon>
        <taxon>Malpighiales</taxon>
        <taxon>Salicaceae</taxon>
        <taxon>Saliceae</taxon>
        <taxon>Salix</taxon>
    </lineage>
</organism>
<name>A0A835MX64_9ROSI</name>
<accession>A0A835MX64</accession>
<proteinExistence type="predicted"/>
<dbReference type="Proteomes" id="UP000657918">
    <property type="component" value="Unassembled WGS sequence"/>
</dbReference>
<dbReference type="OrthoDB" id="566238at2759"/>
<dbReference type="InterPro" id="IPR044684">
    <property type="entry name" value="STR17/STR18/HARC1-like"/>
</dbReference>
<feature type="chain" id="PRO_5032390484" description="Rhodanese domain-containing protein" evidence="1">
    <location>
        <begin position="20"/>
        <end position="165"/>
    </location>
</feature>
<evidence type="ECO:0000313" key="3">
    <source>
        <dbReference type="EMBL" id="KAF9682177.1"/>
    </source>
</evidence>
<dbReference type="AlphaFoldDB" id="A0A835MX64"/>
<evidence type="ECO:0000313" key="4">
    <source>
        <dbReference type="Proteomes" id="UP000657918"/>
    </source>
</evidence>
<sequence length="165" mass="18430">MGLFLRGLFLLFLINFSSGAEVVTIDVKATKGLLGSGYTYLDVRVLFLSFVPRTNRTVEEYNKGHVDGERIVNIPYMFNTPEGRVKNPNFLKEVSGVCKEEDKLLVGCQSGVRSLYASADLLSAGFKDVSNVGGGYLAWIENVYPVKIEKEEKDELLEKEHTDEL</sequence>
<feature type="signal peptide" evidence="1">
    <location>
        <begin position="1"/>
        <end position="19"/>
    </location>
</feature>